<dbReference type="InterPro" id="IPR013123">
    <property type="entry name" value="SpoU_subst-bd"/>
</dbReference>
<keyword evidence="2" id="KW-0489">Methyltransferase</keyword>
<evidence type="ECO:0000259" key="4">
    <source>
        <dbReference type="SMART" id="SM00967"/>
    </source>
</evidence>
<dbReference type="RefSeq" id="WP_206658958.1">
    <property type="nucleotide sequence ID" value="NZ_CP071182.1"/>
</dbReference>
<dbReference type="SUPFAM" id="SSF55315">
    <property type="entry name" value="L30e-like"/>
    <property type="match status" value="1"/>
</dbReference>
<reference evidence="5 6" key="1">
    <citation type="submission" date="2021-02" db="EMBL/GenBank/DDBJ databases">
        <title>Alicyclobacillus curvatus sp. nov. and Alicyclobacillus mengziensis sp. nov., two acidophilic bacteria isolated from acid mine drainage.</title>
        <authorList>
            <person name="Huang Y."/>
        </authorList>
    </citation>
    <scope>NUCLEOTIDE SEQUENCE [LARGE SCALE GENOMIC DNA]</scope>
    <source>
        <strain evidence="5 6">S30H14</strain>
    </source>
</reference>
<organism evidence="5 6">
    <name type="scientific">Alicyclobacillus mengziensis</name>
    <dbReference type="NCBI Taxonomy" id="2931921"/>
    <lineage>
        <taxon>Bacteria</taxon>
        <taxon>Bacillati</taxon>
        <taxon>Bacillota</taxon>
        <taxon>Bacilli</taxon>
        <taxon>Bacillales</taxon>
        <taxon>Alicyclobacillaceae</taxon>
        <taxon>Alicyclobacillus</taxon>
    </lineage>
</organism>
<sequence>MDAKERRPRVAERPQGTGFVKADQTESEVSSALIVGRHPVLEALKSGRSMNKILLAESAEGGSLSEISAKAKASGVVLQRVPKAHLDSIAKTTHHQGIVAYAAAHDYVELDEIVSRETGNQPLVVLLDEVSDPYNLGAILRTAEATGAQGVVIPKRRAVPLTETVGKAAAGAMEYVPVARVANLIQAMETLKAKGYWLVGTDVEAPQSYTEVSYQGPIAIVIGAEGKGLSRLVREGCDYLVSLPMLGQLQSLNASVATGVLLYEVIRQRR</sequence>
<protein>
    <submittedName>
        <fullName evidence="5">23S rRNA (Guanosine(2251)-2'-O)-methyltransferase RlmB</fullName>
    </submittedName>
</protein>
<keyword evidence="6" id="KW-1185">Reference proteome</keyword>
<evidence type="ECO:0000256" key="1">
    <source>
        <dbReference type="ARBA" id="ARBA00007228"/>
    </source>
</evidence>
<dbReference type="InterPro" id="IPR029026">
    <property type="entry name" value="tRNA_m1G_MTases_N"/>
</dbReference>
<dbReference type="KEGG" id="afx:JZ786_02785"/>
<dbReference type="GO" id="GO:0005829">
    <property type="term" value="C:cytosol"/>
    <property type="evidence" value="ECO:0007669"/>
    <property type="project" value="TreeGrafter"/>
</dbReference>
<evidence type="ECO:0000313" key="5">
    <source>
        <dbReference type="EMBL" id="QSO49650.1"/>
    </source>
</evidence>
<evidence type="ECO:0000256" key="2">
    <source>
        <dbReference type="ARBA" id="ARBA00022603"/>
    </source>
</evidence>
<dbReference type="EMBL" id="CP071182">
    <property type="protein sequence ID" value="QSO49650.1"/>
    <property type="molecule type" value="Genomic_DNA"/>
</dbReference>
<dbReference type="InterPro" id="IPR029064">
    <property type="entry name" value="Ribosomal_eL30-like_sf"/>
</dbReference>
<dbReference type="PANTHER" id="PTHR46429:SF1">
    <property type="entry name" value="23S RRNA (GUANOSINE-2'-O-)-METHYLTRANSFERASE RLMB"/>
    <property type="match status" value="1"/>
</dbReference>
<dbReference type="Pfam" id="PF00588">
    <property type="entry name" value="SpoU_methylase"/>
    <property type="match status" value="1"/>
</dbReference>
<dbReference type="Pfam" id="PF08032">
    <property type="entry name" value="SpoU_sub_bind"/>
    <property type="match status" value="1"/>
</dbReference>
<dbReference type="Proteomes" id="UP000663505">
    <property type="component" value="Chromosome"/>
</dbReference>
<name>A0A9X7W3I9_9BACL</name>
<accession>A0A9X7W3I9</accession>
<dbReference type="GO" id="GO:0032259">
    <property type="term" value="P:methylation"/>
    <property type="evidence" value="ECO:0007669"/>
    <property type="project" value="UniProtKB-KW"/>
</dbReference>
<dbReference type="PANTHER" id="PTHR46429">
    <property type="entry name" value="23S RRNA (GUANOSINE-2'-O-)-METHYLTRANSFERASE RLMB"/>
    <property type="match status" value="1"/>
</dbReference>
<evidence type="ECO:0000256" key="3">
    <source>
        <dbReference type="ARBA" id="ARBA00022679"/>
    </source>
</evidence>
<dbReference type="Gene3D" id="3.30.1330.30">
    <property type="match status" value="1"/>
</dbReference>
<dbReference type="GO" id="GO:0003723">
    <property type="term" value="F:RNA binding"/>
    <property type="evidence" value="ECO:0007669"/>
    <property type="project" value="InterPro"/>
</dbReference>
<gene>
    <name evidence="5" type="primary">rlmB</name>
    <name evidence="5" type="ORF">JZ786_02785</name>
</gene>
<dbReference type="Gene3D" id="3.40.1280.10">
    <property type="match status" value="1"/>
</dbReference>
<comment type="similarity">
    <text evidence="1">Belongs to the class IV-like SAM-binding methyltransferase superfamily. RNA methyltransferase TrmH family.</text>
</comment>
<proteinExistence type="inferred from homology"/>
<dbReference type="SUPFAM" id="SSF75217">
    <property type="entry name" value="alpha/beta knot"/>
    <property type="match status" value="1"/>
</dbReference>
<keyword evidence="3" id="KW-0808">Transferase</keyword>
<dbReference type="NCBIfam" id="TIGR00186">
    <property type="entry name" value="rRNA_methyl_3"/>
    <property type="match status" value="1"/>
</dbReference>
<dbReference type="FunFam" id="3.40.1280.10:FF:000008">
    <property type="entry name" value="Group 3 RNA methyltransferase TrmH"/>
    <property type="match status" value="1"/>
</dbReference>
<dbReference type="InterPro" id="IPR004441">
    <property type="entry name" value="rRNA_MeTrfase_TrmH"/>
</dbReference>
<dbReference type="InterPro" id="IPR029028">
    <property type="entry name" value="Alpha/beta_knot_MTases"/>
</dbReference>
<feature type="domain" description="RNA 2-O ribose methyltransferase substrate binding" evidence="4">
    <location>
        <begin position="33"/>
        <end position="108"/>
    </location>
</feature>
<dbReference type="AlphaFoldDB" id="A0A9X7W3I9"/>
<evidence type="ECO:0000313" key="6">
    <source>
        <dbReference type="Proteomes" id="UP000663505"/>
    </source>
</evidence>
<dbReference type="GO" id="GO:0006396">
    <property type="term" value="P:RNA processing"/>
    <property type="evidence" value="ECO:0007669"/>
    <property type="project" value="InterPro"/>
</dbReference>
<dbReference type="SMART" id="SM00967">
    <property type="entry name" value="SpoU_sub_bind"/>
    <property type="match status" value="1"/>
</dbReference>
<dbReference type="GO" id="GO:0008173">
    <property type="term" value="F:RNA methyltransferase activity"/>
    <property type="evidence" value="ECO:0007669"/>
    <property type="project" value="InterPro"/>
</dbReference>
<dbReference type="InterPro" id="IPR001537">
    <property type="entry name" value="SpoU_MeTrfase"/>
</dbReference>
<dbReference type="CDD" id="cd18103">
    <property type="entry name" value="SpoU-like_RlmB"/>
    <property type="match status" value="1"/>
</dbReference>